<dbReference type="KEGG" id="gcr:GcLGCM259_2695"/>
<dbReference type="Pfam" id="PF01032">
    <property type="entry name" value="FecCD"/>
    <property type="match status" value="1"/>
</dbReference>
<keyword evidence="7 8" id="KW-0472">Membrane</keyword>
<feature type="transmembrane region" description="Helical" evidence="8">
    <location>
        <begin position="210"/>
        <end position="232"/>
    </location>
</feature>
<keyword evidence="6 8" id="KW-1133">Transmembrane helix</keyword>
<dbReference type="CDD" id="cd06550">
    <property type="entry name" value="TM_ABC_iron-siderophores_like"/>
    <property type="match status" value="1"/>
</dbReference>
<dbReference type="AlphaFoldDB" id="A0A5B7WWY2"/>
<feature type="transmembrane region" description="Helical" evidence="8">
    <location>
        <begin position="31"/>
        <end position="54"/>
    </location>
</feature>
<dbReference type="RefSeq" id="WP_217496538.1">
    <property type="nucleotide sequence ID" value="NZ_CP034412.1"/>
</dbReference>
<evidence type="ECO:0000256" key="3">
    <source>
        <dbReference type="ARBA" id="ARBA00022448"/>
    </source>
</evidence>
<dbReference type="InterPro" id="IPR000522">
    <property type="entry name" value="ABC_transptr_permease_BtuC"/>
</dbReference>
<protein>
    <recommendedName>
        <fullName evidence="11">Iron ABC transporter permease</fullName>
    </recommendedName>
</protein>
<feature type="transmembrane region" description="Helical" evidence="8">
    <location>
        <begin position="257"/>
        <end position="284"/>
    </location>
</feature>
<evidence type="ECO:0000256" key="8">
    <source>
        <dbReference type="SAM" id="Phobius"/>
    </source>
</evidence>
<feature type="transmembrane region" description="Helical" evidence="8">
    <location>
        <begin position="112"/>
        <end position="131"/>
    </location>
</feature>
<evidence type="ECO:0000313" key="9">
    <source>
        <dbReference type="EMBL" id="QCY48402.1"/>
    </source>
</evidence>
<keyword evidence="5 8" id="KW-0812">Transmembrane</keyword>
<dbReference type="FunFam" id="1.10.3470.10:FF:000001">
    <property type="entry name" value="Vitamin B12 ABC transporter permease BtuC"/>
    <property type="match status" value="1"/>
</dbReference>
<dbReference type="Proteomes" id="UP000307000">
    <property type="component" value="Chromosome"/>
</dbReference>
<feature type="transmembrane region" description="Helical" evidence="8">
    <location>
        <begin position="325"/>
        <end position="345"/>
    </location>
</feature>
<dbReference type="PANTHER" id="PTHR30472:SF24">
    <property type="entry name" value="FERRIC ENTEROBACTIN TRANSPORT SYSTEM PERMEASE PROTEIN FEPG"/>
    <property type="match status" value="1"/>
</dbReference>
<evidence type="ECO:0000256" key="7">
    <source>
        <dbReference type="ARBA" id="ARBA00023136"/>
    </source>
</evidence>
<name>A0A5B7WWY2_9MICC</name>
<dbReference type="Gene3D" id="1.10.3470.10">
    <property type="entry name" value="ABC transporter involved in vitamin B12 uptake, BtuC"/>
    <property type="match status" value="1"/>
</dbReference>
<accession>A0A5B7WWY2</accession>
<proteinExistence type="inferred from homology"/>
<dbReference type="InterPro" id="IPR037294">
    <property type="entry name" value="ABC_BtuC-like"/>
</dbReference>
<gene>
    <name evidence="9" type="ORF">GcLGCM259_2695</name>
</gene>
<evidence type="ECO:0000256" key="2">
    <source>
        <dbReference type="ARBA" id="ARBA00007935"/>
    </source>
</evidence>
<keyword evidence="3" id="KW-0813">Transport</keyword>
<feature type="transmembrane region" description="Helical" evidence="8">
    <location>
        <begin position="169"/>
        <end position="190"/>
    </location>
</feature>
<feature type="transmembrane region" description="Helical" evidence="8">
    <location>
        <begin position="83"/>
        <end position="100"/>
    </location>
</feature>
<keyword evidence="4" id="KW-1003">Cell membrane</keyword>
<evidence type="ECO:0000256" key="4">
    <source>
        <dbReference type="ARBA" id="ARBA00022475"/>
    </source>
</evidence>
<organism evidence="9 10">
    <name type="scientific">Glutamicibacter creatinolyticus</name>
    <dbReference type="NCBI Taxonomy" id="162496"/>
    <lineage>
        <taxon>Bacteria</taxon>
        <taxon>Bacillati</taxon>
        <taxon>Actinomycetota</taxon>
        <taxon>Actinomycetes</taxon>
        <taxon>Micrococcales</taxon>
        <taxon>Micrococcaceae</taxon>
        <taxon>Glutamicibacter</taxon>
    </lineage>
</organism>
<dbReference type="SUPFAM" id="SSF81345">
    <property type="entry name" value="ABC transporter involved in vitamin B12 uptake, BtuC"/>
    <property type="match status" value="1"/>
</dbReference>
<dbReference type="EMBL" id="CP034412">
    <property type="protein sequence ID" value="QCY48402.1"/>
    <property type="molecule type" value="Genomic_DNA"/>
</dbReference>
<evidence type="ECO:0000256" key="1">
    <source>
        <dbReference type="ARBA" id="ARBA00004651"/>
    </source>
</evidence>
<feature type="transmembrane region" description="Helical" evidence="8">
    <location>
        <begin position="296"/>
        <end position="313"/>
    </location>
</feature>
<feature type="transmembrane region" description="Helical" evidence="8">
    <location>
        <begin position="137"/>
        <end position="157"/>
    </location>
</feature>
<evidence type="ECO:0000256" key="5">
    <source>
        <dbReference type="ARBA" id="ARBA00022692"/>
    </source>
</evidence>
<dbReference type="PANTHER" id="PTHR30472">
    <property type="entry name" value="FERRIC ENTEROBACTIN TRANSPORT SYSTEM PERMEASE PROTEIN"/>
    <property type="match status" value="1"/>
</dbReference>
<dbReference type="GO" id="GO:0033214">
    <property type="term" value="P:siderophore-iron import into cell"/>
    <property type="evidence" value="ECO:0007669"/>
    <property type="project" value="TreeGrafter"/>
</dbReference>
<keyword evidence="10" id="KW-1185">Reference proteome</keyword>
<evidence type="ECO:0000256" key="6">
    <source>
        <dbReference type="ARBA" id="ARBA00022989"/>
    </source>
</evidence>
<evidence type="ECO:0008006" key="11">
    <source>
        <dbReference type="Google" id="ProtNLM"/>
    </source>
</evidence>
<reference evidence="9 10" key="1">
    <citation type="submission" date="2018-12" db="EMBL/GenBank/DDBJ databases">
        <title>Complete Genome Sequence of Glutamicibacter creatinolyticus strain LGCM259,isolated from an abscess of a 12-year-old mare in Italy.</title>
        <authorList>
            <person name="Santos R.G."/>
            <person name="Silva A.L."/>
            <person name="Seyffert N."/>
            <person name="Castro T.L.P."/>
            <person name="Attili A.R."/>
            <person name="Rifici C."/>
            <person name="Mazzullo G."/>
            <person name="Brenig B."/>
            <person name="Venanzi F."/>
            <person name="Azevedo V."/>
        </authorList>
    </citation>
    <scope>NUCLEOTIDE SEQUENCE [LARGE SCALE GENOMIC DNA]</scope>
    <source>
        <strain evidence="9 10">LGCM 259</strain>
    </source>
</reference>
<evidence type="ECO:0000313" key="10">
    <source>
        <dbReference type="Proteomes" id="UP000307000"/>
    </source>
</evidence>
<sequence length="350" mass="36134">MSVTVRREPMAARAAAPAPQRDAAHARKMGIIVAAAGVLVLAALLAVGVGSVRFGLSETLGALFGQAADTSSTIIWDLRLPRIGLALLIGANLAASGALLQSAMHNPLADPGLTGVSSGASVAVLFILLVAPQFTAVVPLAALVGGSIATVMVFLFAWQPAKGMSPMRVILAGVAVNSVFGGITGLLSLLNSDKLPGAMAWLNGSLAGKGLGDVATLMPYSVLGWVLLVYCIRSANVLRLGAETAHNLGQDLTRTRLLLCGTAVYLASISISTVGLIGFVGLVVPHMARLFVGTNARYMFPLSLIFGALVLLLADTVGRSLFTPLEIPAGIVMAVIGGPYFLYLLRRERS</sequence>
<comment type="similarity">
    <text evidence="2">Belongs to the binding-protein-dependent transport system permease family. FecCD subfamily.</text>
</comment>
<dbReference type="GO" id="GO:0022857">
    <property type="term" value="F:transmembrane transporter activity"/>
    <property type="evidence" value="ECO:0007669"/>
    <property type="project" value="InterPro"/>
</dbReference>
<dbReference type="GO" id="GO:0005886">
    <property type="term" value="C:plasma membrane"/>
    <property type="evidence" value="ECO:0007669"/>
    <property type="project" value="UniProtKB-SubCell"/>
</dbReference>
<comment type="subcellular location">
    <subcellularLocation>
        <location evidence="1">Cell membrane</location>
        <topology evidence="1">Multi-pass membrane protein</topology>
    </subcellularLocation>
</comment>